<protein>
    <submittedName>
        <fullName evidence="2">Uncharacterized protein</fullName>
    </submittedName>
</protein>
<keyword evidence="1" id="KW-0472">Membrane</keyword>
<feature type="transmembrane region" description="Helical" evidence="1">
    <location>
        <begin position="6"/>
        <end position="28"/>
    </location>
</feature>
<evidence type="ECO:0000313" key="3">
    <source>
        <dbReference type="Proteomes" id="UP000276010"/>
    </source>
</evidence>
<keyword evidence="1" id="KW-0812">Transmembrane</keyword>
<feature type="transmembrane region" description="Helical" evidence="1">
    <location>
        <begin position="154"/>
        <end position="175"/>
    </location>
</feature>
<dbReference type="EMBL" id="RRUC01000040">
    <property type="protein sequence ID" value="RRN01728.1"/>
    <property type="molecule type" value="Genomic_DNA"/>
</dbReference>
<reference evidence="2 3" key="1">
    <citation type="submission" date="2018-11" db="EMBL/GenBank/DDBJ databases">
        <title>Whole genome sequence of Bibersteinia trehalosi strain OADDL-BT1 an multidrug resistant pathogen isolate.</title>
        <authorList>
            <person name="Couger M."/>
            <person name="Ramachandran A."/>
        </authorList>
    </citation>
    <scope>NUCLEOTIDE SEQUENCE [LARGE SCALE GENOMIC DNA]</scope>
    <source>
        <strain evidence="2 3">OADDL-BT1</strain>
    </source>
</reference>
<gene>
    <name evidence="2" type="ORF">EIM44_09415</name>
</gene>
<accession>A0A426FGP2</accession>
<dbReference type="AlphaFoldDB" id="A0A426FGP2"/>
<sequence length="198" mass="23204">MQNIQILFYSIYIGIVIFVFFLFLFLMLNDYNKKKKFITTLERKIVSNENIDVKDVIAMQDALSIPRIRVRKYVKSLHLKSDLDKYSERIRILIDKLQEDEPFDNCPVETRGVLVKLKASLDEKEQGILNPIVKSLEELNINREENKKIKKRSYIAYIIGIISFITGLISLYFTLKSPTTDDIKETIQKTIHLELSNQ</sequence>
<proteinExistence type="predicted"/>
<evidence type="ECO:0000313" key="2">
    <source>
        <dbReference type="EMBL" id="RRN01728.1"/>
    </source>
</evidence>
<dbReference type="RefSeq" id="WP_125135231.1">
    <property type="nucleotide sequence ID" value="NZ_RRUC01000040.1"/>
</dbReference>
<dbReference type="Proteomes" id="UP000276010">
    <property type="component" value="Unassembled WGS sequence"/>
</dbReference>
<evidence type="ECO:0000256" key="1">
    <source>
        <dbReference type="SAM" id="Phobius"/>
    </source>
</evidence>
<keyword evidence="1" id="KW-1133">Transmembrane helix</keyword>
<name>A0A426FGP2_BIBTR</name>
<organism evidence="2 3">
    <name type="scientific">Bibersteinia trehalosi</name>
    <name type="common">Pasteurella trehalosi</name>
    <dbReference type="NCBI Taxonomy" id="47735"/>
    <lineage>
        <taxon>Bacteria</taxon>
        <taxon>Pseudomonadati</taxon>
        <taxon>Pseudomonadota</taxon>
        <taxon>Gammaproteobacteria</taxon>
        <taxon>Pasteurellales</taxon>
        <taxon>Pasteurellaceae</taxon>
        <taxon>Bibersteinia</taxon>
    </lineage>
</organism>
<comment type="caution">
    <text evidence="2">The sequence shown here is derived from an EMBL/GenBank/DDBJ whole genome shotgun (WGS) entry which is preliminary data.</text>
</comment>